<sequence length="57" mass="6460">MPEDTWQSIDIIKNKEGEPHVLQQKVEVYGGEHGESTGYTKPTVQHRLVPLTELTKS</sequence>
<protein>
    <submittedName>
        <fullName evidence="1">Uncharacterized protein</fullName>
    </submittedName>
</protein>
<reference evidence="2" key="1">
    <citation type="submission" date="2016-10" db="EMBL/GenBank/DDBJ databases">
        <authorList>
            <person name="Varghese N."/>
            <person name="Submissions S."/>
        </authorList>
    </citation>
    <scope>NUCLEOTIDE SEQUENCE [LARGE SCALE GENOMIC DNA]</scope>
    <source>
        <strain evidence="2">IBRC-M 10043</strain>
    </source>
</reference>
<dbReference type="OrthoDB" id="229985at2157"/>
<keyword evidence="2" id="KW-1185">Reference proteome</keyword>
<name>A0A1H8RER8_9EURY</name>
<evidence type="ECO:0000313" key="1">
    <source>
        <dbReference type="EMBL" id="SEO64856.1"/>
    </source>
</evidence>
<gene>
    <name evidence="1" type="ORF">SAMN05216388_101638</name>
</gene>
<dbReference type="EMBL" id="FOCX01000016">
    <property type="protein sequence ID" value="SEO64856.1"/>
    <property type="molecule type" value="Genomic_DNA"/>
</dbReference>
<dbReference type="AlphaFoldDB" id="A0A1H8RER8"/>
<proteinExistence type="predicted"/>
<organism evidence="1 2">
    <name type="scientific">Halorientalis persicus</name>
    <dbReference type="NCBI Taxonomy" id="1367881"/>
    <lineage>
        <taxon>Archaea</taxon>
        <taxon>Methanobacteriati</taxon>
        <taxon>Methanobacteriota</taxon>
        <taxon>Stenosarchaea group</taxon>
        <taxon>Halobacteria</taxon>
        <taxon>Halobacteriales</taxon>
        <taxon>Haloarculaceae</taxon>
        <taxon>Halorientalis</taxon>
    </lineage>
</organism>
<dbReference type="Proteomes" id="UP000198775">
    <property type="component" value="Unassembled WGS sequence"/>
</dbReference>
<evidence type="ECO:0000313" key="2">
    <source>
        <dbReference type="Proteomes" id="UP000198775"/>
    </source>
</evidence>
<dbReference type="RefSeq" id="WP_170845438.1">
    <property type="nucleotide sequence ID" value="NZ_FOCX01000016.1"/>
</dbReference>
<accession>A0A1H8RER8</accession>